<dbReference type="InterPro" id="IPR009785">
    <property type="entry name" value="Prophage_Lj928_Orf309"/>
</dbReference>
<sequence length="271" mass="31248">MEELQIVKYENTDISTWNIDQIKEQLAKELEYYTDVVYTDDSFKSAKEDRAVLNKAKKVIDDARKAYKAKCLEPYEAMEKRIKELLDMVEVQRKHIDEKVKEFESDQKAEKEKLIREYYDSKSGTLGEMADRLYKAILDKNSKWLNASGPKGKTLEKAIWQEIIRVQGEVDKIKNMNSVFLDKLLDEYVDTLSIEAVEKTENELKSVLDSAGVTSDGIVEKAEEPMAQIKESGRIEQKEKGEIILALNATQTQLDQLVDFMKAIGITYELR</sequence>
<dbReference type="Pfam" id="PF07083">
    <property type="entry name" value="DUF1351"/>
    <property type="match status" value="1"/>
</dbReference>
<keyword evidence="2" id="KW-1185">Reference proteome</keyword>
<dbReference type="RefSeq" id="WP_055273106.1">
    <property type="nucleotide sequence ID" value="NZ_JBBNGJ010000010.1"/>
</dbReference>
<name>A0ABV1IBR6_9FIRM</name>
<gene>
    <name evidence="1" type="ORF">AAAU18_12150</name>
</gene>
<dbReference type="EMBL" id="JBBNGJ010000010">
    <property type="protein sequence ID" value="MEQ2593662.1"/>
    <property type="molecule type" value="Genomic_DNA"/>
</dbReference>
<proteinExistence type="predicted"/>
<evidence type="ECO:0000313" key="2">
    <source>
        <dbReference type="Proteomes" id="UP001494672"/>
    </source>
</evidence>
<accession>A0ABV1IBR6</accession>
<organism evidence="1 2">
    <name type="scientific">Coprococcus aceti</name>
    <dbReference type="NCBI Taxonomy" id="2981786"/>
    <lineage>
        <taxon>Bacteria</taxon>
        <taxon>Bacillati</taxon>
        <taxon>Bacillota</taxon>
        <taxon>Clostridia</taxon>
        <taxon>Lachnospirales</taxon>
        <taxon>Lachnospiraceae</taxon>
        <taxon>Coprococcus</taxon>
    </lineage>
</organism>
<reference evidence="1 2" key="1">
    <citation type="submission" date="2024-04" db="EMBL/GenBank/DDBJ databases">
        <title>Human intestinal bacterial collection.</title>
        <authorList>
            <person name="Pauvert C."/>
            <person name="Hitch T.C.A."/>
            <person name="Clavel T."/>
        </authorList>
    </citation>
    <scope>NUCLEOTIDE SEQUENCE [LARGE SCALE GENOMIC DNA]</scope>
    <source>
        <strain evidence="1 2">CLA-AA-H181</strain>
    </source>
</reference>
<comment type="caution">
    <text evidence="1">The sequence shown here is derived from an EMBL/GenBank/DDBJ whole genome shotgun (WGS) entry which is preliminary data.</text>
</comment>
<evidence type="ECO:0000313" key="1">
    <source>
        <dbReference type="EMBL" id="MEQ2593662.1"/>
    </source>
</evidence>
<protein>
    <submittedName>
        <fullName evidence="1">DUF1351 domain-containing protein</fullName>
    </submittedName>
</protein>
<dbReference type="Proteomes" id="UP001494672">
    <property type="component" value="Unassembled WGS sequence"/>
</dbReference>